<keyword evidence="2" id="KW-1185">Reference proteome</keyword>
<organism evidence="1 2">
    <name type="scientific">Dufourea novaeangliae</name>
    <name type="common">Sweat bee</name>
    <dbReference type="NCBI Taxonomy" id="178035"/>
    <lineage>
        <taxon>Eukaryota</taxon>
        <taxon>Metazoa</taxon>
        <taxon>Ecdysozoa</taxon>
        <taxon>Arthropoda</taxon>
        <taxon>Hexapoda</taxon>
        <taxon>Insecta</taxon>
        <taxon>Pterygota</taxon>
        <taxon>Neoptera</taxon>
        <taxon>Endopterygota</taxon>
        <taxon>Hymenoptera</taxon>
        <taxon>Apocrita</taxon>
        <taxon>Aculeata</taxon>
        <taxon>Apoidea</taxon>
        <taxon>Anthophila</taxon>
        <taxon>Halictidae</taxon>
        <taxon>Rophitinae</taxon>
        <taxon>Dufourea</taxon>
    </lineage>
</organism>
<dbReference type="AlphaFoldDB" id="A0A154PNC0"/>
<sequence length="57" mass="6622">MMLIGEPHRLILRNKKKRRKIGLIETEIGTGIDSSCCVTVHLYFCSRFEKNARTNSR</sequence>
<gene>
    <name evidence="1" type="ORF">WN55_05640</name>
</gene>
<proteinExistence type="predicted"/>
<protein>
    <submittedName>
        <fullName evidence="1">Uncharacterized protein</fullName>
    </submittedName>
</protein>
<evidence type="ECO:0000313" key="1">
    <source>
        <dbReference type="EMBL" id="KZC13332.1"/>
    </source>
</evidence>
<reference evidence="1 2" key="1">
    <citation type="submission" date="2015-07" db="EMBL/GenBank/DDBJ databases">
        <title>The genome of Dufourea novaeangliae.</title>
        <authorList>
            <person name="Pan H."/>
            <person name="Kapheim K."/>
        </authorList>
    </citation>
    <scope>NUCLEOTIDE SEQUENCE [LARGE SCALE GENOMIC DNA]</scope>
    <source>
        <strain evidence="1">0120121106</strain>
        <tissue evidence="1">Whole body</tissue>
    </source>
</reference>
<dbReference type="EMBL" id="KQ434998">
    <property type="protein sequence ID" value="KZC13332.1"/>
    <property type="molecule type" value="Genomic_DNA"/>
</dbReference>
<accession>A0A154PNC0</accession>
<evidence type="ECO:0000313" key="2">
    <source>
        <dbReference type="Proteomes" id="UP000076502"/>
    </source>
</evidence>
<name>A0A154PNC0_DUFNO</name>
<dbReference type="Proteomes" id="UP000076502">
    <property type="component" value="Unassembled WGS sequence"/>
</dbReference>